<dbReference type="EMBL" id="CAEZYY010000065">
    <property type="protein sequence ID" value="CAB4773264.1"/>
    <property type="molecule type" value="Genomic_DNA"/>
</dbReference>
<proteinExistence type="predicted"/>
<feature type="transmembrane region" description="Helical" evidence="6">
    <location>
        <begin position="147"/>
        <end position="172"/>
    </location>
</feature>
<dbReference type="AlphaFoldDB" id="A0A6J6RYZ8"/>
<protein>
    <submittedName>
        <fullName evidence="8">Unannotated protein</fullName>
    </submittedName>
</protein>
<evidence type="ECO:0000256" key="6">
    <source>
        <dbReference type="SAM" id="Phobius"/>
    </source>
</evidence>
<dbReference type="EMBL" id="CAEZXX010000207">
    <property type="protein sequence ID" value="CAB4727980.1"/>
    <property type="molecule type" value="Genomic_DNA"/>
</dbReference>
<comment type="subcellular location">
    <subcellularLocation>
        <location evidence="1">Cell membrane</location>
        <topology evidence="1">Multi-pass membrane protein</topology>
    </subcellularLocation>
</comment>
<evidence type="ECO:0000256" key="1">
    <source>
        <dbReference type="ARBA" id="ARBA00004651"/>
    </source>
</evidence>
<keyword evidence="3 6" id="KW-0812">Transmembrane</keyword>
<feature type="domain" description="Type II secretion system protein GspF" evidence="7">
    <location>
        <begin position="40"/>
        <end position="163"/>
    </location>
</feature>
<dbReference type="PANTHER" id="PTHR35007:SF2">
    <property type="entry name" value="PILUS ASSEMBLE PROTEIN"/>
    <property type="match status" value="1"/>
</dbReference>
<organism evidence="8">
    <name type="scientific">freshwater metagenome</name>
    <dbReference type="NCBI Taxonomy" id="449393"/>
    <lineage>
        <taxon>unclassified sequences</taxon>
        <taxon>metagenomes</taxon>
        <taxon>ecological metagenomes</taxon>
    </lineage>
</organism>
<name>A0A6J6RYZ8_9ZZZZ</name>
<dbReference type="PANTHER" id="PTHR35007">
    <property type="entry name" value="INTEGRAL MEMBRANE PROTEIN-RELATED"/>
    <property type="match status" value="1"/>
</dbReference>
<evidence type="ECO:0000256" key="2">
    <source>
        <dbReference type="ARBA" id="ARBA00022475"/>
    </source>
</evidence>
<evidence type="ECO:0000256" key="4">
    <source>
        <dbReference type="ARBA" id="ARBA00022989"/>
    </source>
</evidence>
<keyword evidence="5 6" id="KW-0472">Membrane</keyword>
<keyword evidence="2" id="KW-1003">Cell membrane</keyword>
<dbReference type="Pfam" id="PF00482">
    <property type="entry name" value="T2SSF"/>
    <property type="match status" value="1"/>
</dbReference>
<evidence type="ECO:0000259" key="7">
    <source>
        <dbReference type="Pfam" id="PF00482"/>
    </source>
</evidence>
<keyword evidence="4 6" id="KW-1133">Transmembrane helix</keyword>
<evidence type="ECO:0000313" key="9">
    <source>
        <dbReference type="EMBL" id="CAB4773264.1"/>
    </source>
</evidence>
<dbReference type="GO" id="GO:0005886">
    <property type="term" value="C:plasma membrane"/>
    <property type="evidence" value="ECO:0007669"/>
    <property type="project" value="UniProtKB-SubCell"/>
</dbReference>
<reference evidence="8" key="1">
    <citation type="submission" date="2020-05" db="EMBL/GenBank/DDBJ databases">
        <authorList>
            <person name="Chiriac C."/>
            <person name="Salcher M."/>
            <person name="Ghai R."/>
            <person name="Kavagutti S V."/>
        </authorList>
    </citation>
    <scope>NUCLEOTIDE SEQUENCE</scope>
</reference>
<dbReference type="InterPro" id="IPR018076">
    <property type="entry name" value="T2SS_GspF_dom"/>
</dbReference>
<evidence type="ECO:0000256" key="5">
    <source>
        <dbReference type="ARBA" id="ARBA00023136"/>
    </source>
</evidence>
<dbReference type="EMBL" id="CAFBLR010000254">
    <property type="protein sequence ID" value="CAB4885711.1"/>
    <property type="molecule type" value="Genomic_DNA"/>
</dbReference>
<evidence type="ECO:0000256" key="3">
    <source>
        <dbReference type="ARBA" id="ARBA00022692"/>
    </source>
</evidence>
<evidence type="ECO:0000313" key="10">
    <source>
        <dbReference type="EMBL" id="CAB4885711.1"/>
    </source>
</evidence>
<evidence type="ECO:0000313" key="8">
    <source>
        <dbReference type="EMBL" id="CAB4727980.1"/>
    </source>
</evidence>
<accession>A0A6J6RYZ8</accession>
<sequence>MNATLLAGLLLLAAVLPALRRRRRRARRQARLVEDLPDAIDLLVVLVRAGLTPNRAVGELAGRAPDVWRPAFAAVGRRQMGQCRFVDALDELVAHAGPVAQPVLDALAAAERFGQPLATSLDRLSADGRAARRRLHDIRTRQLPVRLSFPLVCCTLPAFILLTIAPLLAGALMSITRSGSTP</sequence>
<gene>
    <name evidence="8" type="ORF">UFOPK2602_02170</name>
    <name evidence="9" type="ORF">UFOPK2806_02556</name>
    <name evidence="10" type="ORF">UFOPK3417_01901</name>
</gene>